<evidence type="ECO:0000313" key="9">
    <source>
        <dbReference type="EMBL" id="RXW31903.1"/>
    </source>
</evidence>
<dbReference type="Proteomes" id="UP000290624">
    <property type="component" value="Unassembled WGS sequence"/>
</dbReference>
<dbReference type="HAMAP" id="MF_01974">
    <property type="entry name" value="MetAP_1"/>
    <property type="match status" value="1"/>
</dbReference>
<dbReference type="PRINTS" id="PR00599">
    <property type="entry name" value="MAPEPTIDASE"/>
</dbReference>
<comment type="subunit">
    <text evidence="6">Monomer.</text>
</comment>
<gene>
    <name evidence="6 9" type="primary">map</name>
    <name evidence="9" type="ORF">C1706_10210</name>
</gene>
<dbReference type="PANTHER" id="PTHR43330:SF27">
    <property type="entry name" value="METHIONINE AMINOPEPTIDASE"/>
    <property type="match status" value="1"/>
</dbReference>
<feature type="binding site" evidence="6">
    <location>
        <position position="115"/>
    </location>
    <ligand>
        <name>a divalent metal cation</name>
        <dbReference type="ChEBI" id="CHEBI:60240"/>
        <label>1</label>
    </ligand>
</feature>
<dbReference type="OrthoDB" id="9802055at2"/>
<dbReference type="GO" id="GO:0006508">
    <property type="term" value="P:proteolysis"/>
    <property type="evidence" value="ECO:0007669"/>
    <property type="project" value="UniProtKB-KW"/>
</dbReference>
<dbReference type="InterPro" id="IPR002467">
    <property type="entry name" value="Pept_M24A_MAP1"/>
</dbReference>
<keyword evidence="2 6" id="KW-0031">Aminopeptidase</keyword>
<accession>A0A4Q2EFY2</accession>
<reference evidence="9 10" key="1">
    <citation type="submission" date="2018-01" db="EMBL/GenBank/DDBJ databases">
        <title>Lactibacter flavus gen. nov., sp. nov., a novel bacterium of the family Propionibacteriaceae isolated from raw milk and dairy products.</title>
        <authorList>
            <person name="Wenning M."/>
            <person name="Breitenwieser F."/>
            <person name="Huptas C."/>
            <person name="von Neubeck M."/>
            <person name="Busse H.-J."/>
            <person name="Scherer S."/>
        </authorList>
    </citation>
    <scope>NUCLEOTIDE SEQUENCE [LARGE SCALE GENOMIC DNA]</scope>
    <source>
        <strain evidence="9 10">VG341</strain>
    </source>
</reference>
<organism evidence="9 10">
    <name type="scientific">Propioniciclava flava</name>
    <dbReference type="NCBI Taxonomy" id="2072026"/>
    <lineage>
        <taxon>Bacteria</taxon>
        <taxon>Bacillati</taxon>
        <taxon>Actinomycetota</taxon>
        <taxon>Actinomycetes</taxon>
        <taxon>Propionibacteriales</taxon>
        <taxon>Propionibacteriaceae</taxon>
        <taxon>Propioniciclava</taxon>
    </lineage>
</organism>
<feature type="binding site" evidence="6">
    <location>
        <position position="244"/>
    </location>
    <ligand>
        <name>a divalent metal cation</name>
        <dbReference type="ChEBI" id="CHEBI:60240"/>
        <label>2</label>
        <note>catalytic</note>
    </ligand>
</feature>
<dbReference type="InterPro" id="IPR000994">
    <property type="entry name" value="Pept_M24"/>
</dbReference>
<dbReference type="SUPFAM" id="SSF55920">
    <property type="entry name" value="Creatinase/aminopeptidase"/>
    <property type="match status" value="1"/>
</dbReference>
<dbReference type="PANTHER" id="PTHR43330">
    <property type="entry name" value="METHIONINE AMINOPEPTIDASE"/>
    <property type="match status" value="1"/>
</dbReference>
<feature type="binding site" evidence="6">
    <location>
        <position position="87"/>
    </location>
    <ligand>
        <name>substrate</name>
    </ligand>
</feature>
<comment type="cofactor">
    <cofactor evidence="6">
        <name>Co(2+)</name>
        <dbReference type="ChEBI" id="CHEBI:48828"/>
    </cofactor>
    <cofactor evidence="6">
        <name>Zn(2+)</name>
        <dbReference type="ChEBI" id="CHEBI:29105"/>
    </cofactor>
    <cofactor evidence="6">
        <name>Mn(2+)</name>
        <dbReference type="ChEBI" id="CHEBI:29035"/>
    </cofactor>
    <cofactor evidence="6">
        <name>Fe(2+)</name>
        <dbReference type="ChEBI" id="CHEBI:29033"/>
    </cofactor>
    <text evidence="6">Binds 2 divalent metal cations per subunit. Has a high-affinity and a low affinity metal-binding site. The true nature of the physiological cofactor is under debate. The enzyme is active with cobalt, zinc, manganese or divalent iron ions. Most likely, methionine aminopeptidases function as mononuclear Fe(2+)-metalloproteases under physiological conditions, and the catalytically relevant metal-binding site has been assigned to the histidine-containing high-affinity site.</text>
</comment>
<dbReference type="GO" id="GO:0005829">
    <property type="term" value="C:cytosol"/>
    <property type="evidence" value="ECO:0007669"/>
    <property type="project" value="TreeGrafter"/>
</dbReference>
<comment type="caution">
    <text evidence="9">The sequence shown here is derived from an EMBL/GenBank/DDBJ whole genome shotgun (WGS) entry which is preliminary data.</text>
</comment>
<sequence>MRWRGVELKTPEQLVAMRRAGLVVAQTHVALREAAAPGVTTGELDVLAREVLARHGATSSFLGYDGGYDDPPFPAVTCISVNEEIVHGIPGDRVLAAGDLVSVDFGAIVDGWHGDGAITFGVGELSPADARLSDVTREAMWAGIGAAHLRGRVGDISHAVERRIREEPLTYGIVRDFTGHGIGSAMHQPPDVPNYGRPGRGTRIVEGLALAIEPMVTLGSEEGLTLDDDWTVVTADGSRAAHWEHTMTVTSAGLWILTALDGGEAELTARGLPYGPLAD</sequence>
<dbReference type="InterPro" id="IPR036005">
    <property type="entry name" value="Creatinase/aminopeptidase-like"/>
</dbReference>
<evidence type="ECO:0000256" key="7">
    <source>
        <dbReference type="RuleBase" id="RU003653"/>
    </source>
</evidence>
<keyword evidence="3 6" id="KW-0645">Protease</keyword>
<feature type="binding site" evidence="6">
    <location>
        <position position="244"/>
    </location>
    <ligand>
        <name>a divalent metal cation</name>
        <dbReference type="ChEBI" id="CHEBI:60240"/>
        <label>1</label>
    </ligand>
</feature>
<dbReference type="GO" id="GO:0046872">
    <property type="term" value="F:metal ion binding"/>
    <property type="evidence" value="ECO:0007669"/>
    <property type="project" value="UniProtKB-UniRule"/>
</dbReference>
<keyword evidence="4 6" id="KW-0479">Metal-binding</keyword>
<comment type="catalytic activity">
    <reaction evidence="6 7">
        <text>Release of N-terminal amino acids, preferentially methionine, from peptides and arylamides.</text>
        <dbReference type="EC" id="3.4.11.18"/>
    </reaction>
</comment>
<evidence type="ECO:0000256" key="3">
    <source>
        <dbReference type="ARBA" id="ARBA00022670"/>
    </source>
</evidence>
<dbReference type="InterPro" id="IPR001714">
    <property type="entry name" value="Pept_M24_MAP"/>
</dbReference>
<comment type="function">
    <text evidence="1 6">Removes the N-terminal methionine from nascent proteins. The N-terminal methionine is often cleaved when the second residue in the primary sequence is small and uncharged (Met-Ala-, Cys, Gly, Pro, Ser, Thr, or Val). Requires deformylation of the N(alpha)-formylated initiator methionine before it can be hydrolyzed.</text>
</comment>
<keyword evidence="5 6" id="KW-0378">Hydrolase</keyword>
<evidence type="ECO:0000256" key="2">
    <source>
        <dbReference type="ARBA" id="ARBA00022438"/>
    </source>
</evidence>
<evidence type="ECO:0000256" key="1">
    <source>
        <dbReference type="ARBA" id="ARBA00002521"/>
    </source>
</evidence>
<keyword evidence="10" id="KW-1185">Reference proteome</keyword>
<dbReference type="Gene3D" id="3.90.230.10">
    <property type="entry name" value="Creatinase/methionine aminopeptidase superfamily"/>
    <property type="match status" value="1"/>
</dbReference>
<dbReference type="EMBL" id="PPCV01000006">
    <property type="protein sequence ID" value="RXW31903.1"/>
    <property type="molecule type" value="Genomic_DNA"/>
</dbReference>
<name>A0A4Q2EFY2_9ACTN</name>
<proteinExistence type="inferred from homology"/>
<feature type="binding site" evidence="6">
    <location>
        <position position="180"/>
    </location>
    <ligand>
        <name>a divalent metal cation</name>
        <dbReference type="ChEBI" id="CHEBI:60240"/>
        <label>2</label>
        <note>catalytic</note>
    </ligand>
</feature>
<evidence type="ECO:0000313" key="10">
    <source>
        <dbReference type="Proteomes" id="UP000290624"/>
    </source>
</evidence>
<dbReference type="AlphaFoldDB" id="A0A4Q2EFY2"/>
<feature type="binding site" evidence="6">
    <location>
        <position position="115"/>
    </location>
    <ligand>
        <name>a divalent metal cation</name>
        <dbReference type="ChEBI" id="CHEBI:60240"/>
        <label>2</label>
        <note>catalytic</note>
    </ligand>
</feature>
<feature type="binding site" evidence="6">
    <location>
        <position position="187"/>
    </location>
    <ligand>
        <name>substrate</name>
    </ligand>
</feature>
<evidence type="ECO:0000256" key="5">
    <source>
        <dbReference type="ARBA" id="ARBA00022801"/>
    </source>
</evidence>
<dbReference type="NCBIfam" id="TIGR00500">
    <property type="entry name" value="met_pdase_I"/>
    <property type="match status" value="1"/>
</dbReference>
<dbReference type="Pfam" id="PF00557">
    <property type="entry name" value="Peptidase_M24"/>
    <property type="match status" value="1"/>
</dbReference>
<evidence type="ECO:0000256" key="4">
    <source>
        <dbReference type="ARBA" id="ARBA00022723"/>
    </source>
</evidence>
<comment type="similarity">
    <text evidence="6">Belongs to the peptidase M24A family. Methionine aminopeptidase type 1 subfamily.</text>
</comment>
<evidence type="ECO:0000256" key="6">
    <source>
        <dbReference type="HAMAP-Rule" id="MF_01974"/>
    </source>
</evidence>
<feature type="binding site" evidence="6">
    <location>
        <position position="104"/>
    </location>
    <ligand>
        <name>a divalent metal cation</name>
        <dbReference type="ChEBI" id="CHEBI:60240"/>
        <label>1</label>
    </ligand>
</feature>
<dbReference type="GO" id="GO:0070006">
    <property type="term" value="F:metalloaminopeptidase activity"/>
    <property type="evidence" value="ECO:0007669"/>
    <property type="project" value="UniProtKB-UniRule"/>
</dbReference>
<dbReference type="CDD" id="cd01086">
    <property type="entry name" value="MetAP1"/>
    <property type="match status" value="1"/>
</dbReference>
<feature type="binding site" evidence="6">
    <location>
        <position position="213"/>
    </location>
    <ligand>
        <name>a divalent metal cation</name>
        <dbReference type="ChEBI" id="CHEBI:60240"/>
        <label>2</label>
        <note>catalytic</note>
    </ligand>
</feature>
<protein>
    <recommendedName>
        <fullName evidence="6 7">Methionine aminopeptidase</fullName>
        <shortName evidence="6">MAP</shortName>
        <shortName evidence="6">MetAP</shortName>
        <ecNumber evidence="6 7">3.4.11.18</ecNumber>
    </recommendedName>
    <alternativeName>
        <fullName evidence="6">Peptidase M</fullName>
    </alternativeName>
</protein>
<dbReference type="PROSITE" id="PS00680">
    <property type="entry name" value="MAP_1"/>
    <property type="match status" value="1"/>
</dbReference>
<dbReference type="EC" id="3.4.11.18" evidence="6 7"/>
<feature type="domain" description="Peptidase M24" evidence="8">
    <location>
        <begin position="16"/>
        <end position="250"/>
    </location>
</feature>
<evidence type="ECO:0000259" key="8">
    <source>
        <dbReference type="Pfam" id="PF00557"/>
    </source>
</evidence>
<dbReference type="GO" id="GO:0004239">
    <property type="term" value="F:initiator methionyl aminopeptidase activity"/>
    <property type="evidence" value="ECO:0007669"/>
    <property type="project" value="UniProtKB-UniRule"/>
</dbReference>